<gene>
    <name evidence="2" type="ORF">EPZ47_17330</name>
    <name evidence="3" type="ORF">QCD61_16695</name>
</gene>
<reference evidence="2" key="3">
    <citation type="submission" date="2019-01" db="EMBL/GenBank/DDBJ databases">
        <authorList>
            <person name="Zhang L."/>
        </authorList>
    </citation>
    <scope>NUCLEOTIDE SEQUENCE</scope>
    <source>
        <strain evidence="2">11K1</strain>
    </source>
</reference>
<reference evidence="2 4" key="2">
    <citation type="journal article" date="2019" name="Front. Microbiol.">
        <title>In silico and Genetic Analyses of Cyclic Lipopeptide Synthetic Gene Clusters in Pseudomonas sp. 11K1.</title>
        <authorList>
            <person name="Zhao H."/>
            <person name="Liu Y.P."/>
            <person name="Zhang L.Q."/>
        </authorList>
    </citation>
    <scope>NUCLEOTIDE SEQUENCE [LARGE SCALE GENOMIC DNA]</scope>
    <source>
        <strain evidence="2 4">11K1</strain>
    </source>
</reference>
<evidence type="ECO:0000313" key="5">
    <source>
        <dbReference type="Proteomes" id="UP001227386"/>
    </source>
</evidence>
<dbReference type="OrthoDB" id="4557435at2"/>
<dbReference type="EMBL" id="CP035088">
    <property type="protein sequence ID" value="QBZ90400.1"/>
    <property type="molecule type" value="Genomic_DNA"/>
</dbReference>
<dbReference type="KEGG" id="pvk:EPZ47_17330"/>
<sequence>MLAEQPRRPSKARLEARLVKLLYHTQQARGMTLIEHRSRCVRRGELHEVVTTDQAGAEPGDRVERVGFIGFVEIQQAGVIERGDRVLLGDTCIGQVIGFDECHFPNHYNILIAADDLLTGGTLRDCGLGSYLHFEEEQ</sequence>
<accession>A0A4P7PI29</accession>
<dbReference type="AlphaFoldDB" id="A0A4P7PI29"/>
<feature type="domain" description="DUF6917" evidence="1">
    <location>
        <begin position="10"/>
        <end position="123"/>
    </location>
</feature>
<reference evidence="3" key="4">
    <citation type="submission" date="2023-04" db="EMBL/GenBank/DDBJ databases">
        <authorList>
            <person name="Charles T.C."/>
            <person name="Cheng J."/>
            <person name="Lynch M."/>
            <person name="Van Dyk A."/>
        </authorList>
    </citation>
    <scope>NUCLEOTIDE SEQUENCE</scope>
    <source>
        <strain evidence="3">YsS1</strain>
    </source>
</reference>
<protein>
    <recommendedName>
        <fullName evidence="1">DUF6917 domain-containing protein</fullName>
    </recommendedName>
</protein>
<dbReference type="Proteomes" id="UP001227386">
    <property type="component" value="Chromosome"/>
</dbReference>
<name>A0A4P7PI29_9PSED</name>
<reference evidence="3 5" key="1">
    <citation type="journal article" date="2012" name="Appl. Soil Ecol.">
        <title>Isolation and characterization of new plant growth-promoting bacterial endophytes.</title>
        <authorList>
            <person name="Rashid S."/>
            <person name="Charles T.C."/>
            <person name="Glick B.R."/>
        </authorList>
    </citation>
    <scope>NUCLEOTIDE SEQUENCE [LARGE SCALE GENOMIC DNA]</scope>
    <source>
        <strain evidence="3 5">YsS1</strain>
    </source>
</reference>
<proteinExistence type="predicted"/>
<dbReference type="InterPro" id="IPR054210">
    <property type="entry name" value="DUF6917"/>
</dbReference>
<dbReference type="Pfam" id="PF21891">
    <property type="entry name" value="DUF6917"/>
    <property type="match status" value="1"/>
</dbReference>
<dbReference type="RefSeq" id="WP_135845924.1">
    <property type="nucleotide sequence ID" value="NZ_CP035088.1"/>
</dbReference>
<evidence type="ECO:0000313" key="3">
    <source>
        <dbReference type="EMBL" id="WGO91355.1"/>
    </source>
</evidence>
<dbReference type="EMBL" id="CP123771">
    <property type="protein sequence ID" value="WGO91355.1"/>
    <property type="molecule type" value="Genomic_DNA"/>
</dbReference>
<keyword evidence="5" id="KW-1185">Reference proteome</keyword>
<evidence type="ECO:0000313" key="4">
    <source>
        <dbReference type="Proteomes" id="UP000296468"/>
    </source>
</evidence>
<dbReference type="Proteomes" id="UP000296468">
    <property type="component" value="Chromosome"/>
</dbReference>
<evidence type="ECO:0000259" key="1">
    <source>
        <dbReference type="Pfam" id="PF21891"/>
    </source>
</evidence>
<evidence type="ECO:0000313" key="2">
    <source>
        <dbReference type="EMBL" id="QBZ90400.1"/>
    </source>
</evidence>
<organism evidence="2 4">
    <name type="scientific">Pseudomonas viciae</name>
    <dbReference type="NCBI Taxonomy" id="2505979"/>
    <lineage>
        <taxon>Bacteria</taxon>
        <taxon>Pseudomonadati</taxon>
        <taxon>Pseudomonadota</taxon>
        <taxon>Gammaproteobacteria</taxon>
        <taxon>Pseudomonadales</taxon>
        <taxon>Pseudomonadaceae</taxon>
        <taxon>Pseudomonas</taxon>
    </lineage>
</organism>